<keyword evidence="1" id="KW-0472">Membrane</keyword>
<accession>A0A382R8K3</accession>
<feature type="transmembrane region" description="Helical" evidence="1">
    <location>
        <begin position="12"/>
        <end position="34"/>
    </location>
</feature>
<evidence type="ECO:0000259" key="2">
    <source>
        <dbReference type="PROSITE" id="PS50850"/>
    </source>
</evidence>
<feature type="transmembrane region" description="Helical" evidence="1">
    <location>
        <begin position="80"/>
        <end position="107"/>
    </location>
</feature>
<evidence type="ECO:0000256" key="1">
    <source>
        <dbReference type="SAM" id="Phobius"/>
    </source>
</evidence>
<keyword evidence="1" id="KW-1133">Transmembrane helix</keyword>
<dbReference type="InterPro" id="IPR020846">
    <property type="entry name" value="MFS_dom"/>
</dbReference>
<evidence type="ECO:0000313" key="3">
    <source>
        <dbReference type="EMBL" id="SVC93467.1"/>
    </source>
</evidence>
<dbReference type="Gene3D" id="1.20.1250.20">
    <property type="entry name" value="MFS general substrate transporter like domains"/>
    <property type="match status" value="1"/>
</dbReference>
<sequence length="153" mass="16366">MTRYRKPGPIPVYLGMVTWGNMAFMTWATMSAVYRIQEAGLDPVQLILVGTVLEISVFLFEVPTGVIADVHSRRLSLIIGYALIGLGLVLEGALPVFATILVAQAMWGIGFTFTSGARQAWLADELEDGIGAGQIFLKGAQLEQIGALAGIAL</sequence>
<dbReference type="InterPro" id="IPR036259">
    <property type="entry name" value="MFS_trans_sf"/>
</dbReference>
<organism evidence="3">
    <name type="scientific">marine metagenome</name>
    <dbReference type="NCBI Taxonomy" id="408172"/>
    <lineage>
        <taxon>unclassified sequences</taxon>
        <taxon>metagenomes</taxon>
        <taxon>ecological metagenomes</taxon>
    </lineage>
</organism>
<dbReference type="InterPro" id="IPR053160">
    <property type="entry name" value="MFS_DHA3_Transporter"/>
</dbReference>
<dbReference type="SUPFAM" id="SSF103473">
    <property type="entry name" value="MFS general substrate transporter"/>
    <property type="match status" value="1"/>
</dbReference>
<name>A0A382R8K3_9ZZZZ</name>
<feature type="transmembrane region" description="Helical" evidence="1">
    <location>
        <begin position="46"/>
        <end position="68"/>
    </location>
</feature>
<proteinExistence type="predicted"/>
<dbReference type="PANTHER" id="PTHR23530:SF1">
    <property type="entry name" value="PERMEASE, MAJOR FACILITATOR SUPERFAMILY-RELATED"/>
    <property type="match status" value="1"/>
</dbReference>
<gene>
    <name evidence="3" type="ORF">METZ01_LOCUS346321</name>
</gene>
<dbReference type="PANTHER" id="PTHR23530">
    <property type="entry name" value="TRANSPORT PROTEIN-RELATED"/>
    <property type="match status" value="1"/>
</dbReference>
<keyword evidence="1" id="KW-0812">Transmembrane</keyword>
<reference evidence="3" key="1">
    <citation type="submission" date="2018-05" db="EMBL/GenBank/DDBJ databases">
        <authorList>
            <person name="Lanie J.A."/>
            <person name="Ng W.-L."/>
            <person name="Kazmierczak K.M."/>
            <person name="Andrzejewski T.M."/>
            <person name="Davidsen T.M."/>
            <person name="Wayne K.J."/>
            <person name="Tettelin H."/>
            <person name="Glass J.I."/>
            <person name="Rusch D."/>
            <person name="Podicherti R."/>
            <person name="Tsui H.-C.T."/>
            <person name="Winkler M.E."/>
        </authorList>
    </citation>
    <scope>NUCLEOTIDE SEQUENCE</scope>
</reference>
<dbReference type="PROSITE" id="PS50850">
    <property type="entry name" value="MFS"/>
    <property type="match status" value="1"/>
</dbReference>
<dbReference type="GO" id="GO:0022857">
    <property type="term" value="F:transmembrane transporter activity"/>
    <property type="evidence" value="ECO:0007669"/>
    <property type="project" value="InterPro"/>
</dbReference>
<feature type="domain" description="Major facilitator superfamily (MFS) profile" evidence="2">
    <location>
        <begin position="1"/>
        <end position="153"/>
    </location>
</feature>
<dbReference type="EMBL" id="UINC01119559">
    <property type="protein sequence ID" value="SVC93467.1"/>
    <property type="molecule type" value="Genomic_DNA"/>
</dbReference>
<protein>
    <recommendedName>
        <fullName evidence="2">Major facilitator superfamily (MFS) profile domain-containing protein</fullName>
    </recommendedName>
</protein>
<dbReference type="AlphaFoldDB" id="A0A382R8K3"/>
<feature type="non-terminal residue" evidence="3">
    <location>
        <position position="153"/>
    </location>
</feature>